<reference evidence="2 3" key="1">
    <citation type="submission" date="2017-08" db="EMBL/GenBank/DDBJ databases">
        <title>Aliifodinibius alkalisoli sp. nov., isolated from saline alkaline soil.</title>
        <authorList>
            <person name="Liu D."/>
            <person name="Zhang G."/>
        </authorList>
    </citation>
    <scope>NUCLEOTIDE SEQUENCE [LARGE SCALE GENOMIC DNA]</scope>
    <source>
        <strain evidence="2 3">WN023</strain>
    </source>
</reference>
<evidence type="ECO:0000256" key="1">
    <source>
        <dbReference type="SAM" id="MobiDB-lite"/>
    </source>
</evidence>
<dbReference type="EMBL" id="NSKE01000007">
    <property type="protein sequence ID" value="PAU93533.1"/>
    <property type="molecule type" value="Genomic_DNA"/>
</dbReference>
<evidence type="ECO:0000313" key="3">
    <source>
        <dbReference type="Proteomes" id="UP000218831"/>
    </source>
</evidence>
<keyword evidence="3" id="KW-1185">Reference proteome</keyword>
<gene>
    <name evidence="2" type="ORF">CK503_10250</name>
</gene>
<proteinExistence type="predicted"/>
<dbReference type="AlphaFoldDB" id="A0A2A2G9K4"/>
<protein>
    <submittedName>
        <fullName evidence="2">Uncharacterized protein</fullName>
    </submittedName>
</protein>
<sequence>MARQLRLKLSTTVKTRNQRPSKSLSTTKSILHSWWARLAAVDPGNALQPGFFWGVWPADSALQACIATYGLMIYTIRLPNEATRRCASIHSAHGSANFRERGSEGACRTAQPAGSKMWNGPAASPGKHSSELQNR</sequence>
<accession>A0A2A2G9K4</accession>
<dbReference type="Proteomes" id="UP000218831">
    <property type="component" value="Unassembled WGS sequence"/>
</dbReference>
<feature type="region of interest" description="Disordered" evidence="1">
    <location>
        <begin position="98"/>
        <end position="135"/>
    </location>
</feature>
<organism evidence="2 3">
    <name type="scientific">Fodinibius salipaludis</name>
    <dbReference type="NCBI Taxonomy" id="2032627"/>
    <lineage>
        <taxon>Bacteria</taxon>
        <taxon>Pseudomonadati</taxon>
        <taxon>Balneolota</taxon>
        <taxon>Balneolia</taxon>
        <taxon>Balneolales</taxon>
        <taxon>Balneolaceae</taxon>
        <taxon>Fodinibius</taxon>
    </lineage>
</organism>
<comment type="caution">
    <text evidence="2">The sequence shown here is derived from an EMBL/GenBank/DDBJ whole genome shotgun (WGS) entry which is preliminary data.</text>
</comment>
<name>A0A2A2G9K4_9BACT</name>
<evidence type="ECO:0000313" key="2">
    <source>
        <dbReference type="EMBL" id="PAU93533.1"/>
    </source>
</evidence>